<feature type="transmembrane region" description="Helical" evidence="1">
    <location>
        <begin position="7"/>
        <end position="28"/>
    </location>
</feature>
<evidence type="ECO:0000313" key="2">
    <source>
        <dbReference type="EMBL" id="OHA22021.1"/>
    </source>
</evidence>
<keyword evidence="1" id="KW-0472">Membrane</keyword>
<evidence type="ECO:0000256" key="1">
    <source>
        <dbReference type="SAM" id="Phobius"/>
    </source>
</evidence>
<reference evidence="2 3" key="1">
    <citation type="journal article" date="2016" name="Nat. Commun.">
        <title>Thousands of microbial genomes shed light on interconnected biogeochemical processes in an aquifer system.</title>
        <authorList>
            <person name="Anantharaman K."/>
            <person name="Brown C.T."/>
            <person name="Hug L.A."/>
            <person name="Sharon I."/>
            <person name="Castelle C.J."/>
            <person name="Probst A.J."/>
            <person name="Thomas B.C."/>
            <person name="Singh A."/>
            <person name="Wilkins M.J."/>
            <person name="Karaoz U."/>
            <person name="Brodie E.L."/>
            <person name="Williams K.H."/>
            <person name="Hubbard S.S."/>
            <person name="Banfield J.F."/>
        </authorList>
    </citation>
    <scope>NUCLEOTIDE SEQUENCE [LARGE SCALE GENOMIC DNA]</scope>
</reference>
<dbReference type="EMBL" id="MHRK01000061">
    <property type="protein sequence ID" value="OHA22021.1"/>
    <property type="molecule type" value="Genomic_DNA"/>
</dbReference>
<organism evidence="2 3">
    <name type="scientific">Candidatus Taylorbacteria bacterium RIFCSPHIGHO2_02_FULL_43_32b</name>
    <dbReference type="NCBI Taxonomy" id="1802306"/>
    <lineage>
        <taxon>Bacteria</taxon>
        <taxon>Candidatus Tayloriibacteriota</taxon>
    </lineage>
</organism>
<comment type="caution">
    <text evidence="2">The sequence shown here is derived from an EMBL/GenBank/DDBJ whole genome shotgun (WGS) entry which is preliminary data.</text>
</comment>
<gene>
    <name evidence="2" type="ORF">A3C72_02005</name>
</gene>
<proteinExistence type="predicted"/>
<accession>A0A1G2MG62</accession>
<keyword evidence="1" id="KW-0812">Transmembrane</keyword>
<keyword evidence="1" id="KW-1133">Transmembrane helix</keyword>
<feature type="transmembrane region" description="Helical" evidence="1">
    <location>
        <begin position="62"/>
        <end position="82"/>
    </location>
</feature>
<protein>
    <submittedName>
        <fullName evidence="2">Uncharacterized protein</fullName>
    </submittedName>
</protein>
<evidence type="ECO:0000313" key="3">
    <source>
        <dbReference type="Proteomes" id="UP000177130"/>
    </source>
</evidence>
<name>A0A1G2MG62_9BACT</name>
<sequence>MKKEFVLVLFLFSLVPIVLALGLITIYYYTNVRWLFSSLLVLSVVSNIYISYRNYRSKFNSILWYVLPGIFVVGDILLWITVDSLSRFGF</sequence>
<dbReference type="Proteomes" id="UP000177130">
    <property type="component" value="Unassembled WGS sequence"/>
</dbReference>
<feature type="transmembrane region" description="Helical" evidence="1">
    <location>
        <begin position="34"/>
        <end position="50"/>
    </location>
</feature>
<dbReference type="AlphaFoldDB" id="A0A1G2MG62"/>